<feature type="signal peptide" evidence="1">
    <location>
        <begin position="1"/>
        <end position="25"/>
    </location>
</feature>
<comment type="caution">
    <text evidence="2">The sequence shown here is derived from an EMBL/GenBank/DDBJ whole genome shotgun (WGS) entry which is preliminary data.</text>
</comment>
<feature type="chain" id="PRO_5042277735" description="Lipoprotein" evidence="1">
    <location>
        <begin position="26"/>
        <end position="134"/>
    </location>
</feature>
<dbReference type="PROSITE" id="PS51257">
    <property type="entry name" value="PROKAR_LIPOPROTEIN"/>
    <property type="match status" value="1"/>
</dbReference>
<name>A0AAE4DVL4_9ENTR</name>
<proteinExistence type="predicted"/>
<evidence type="ECO:0000313" key="3">
    <source>
        <dbReference type="Proteomes" id="UP001185068"/>
    </source>
</evidence>
<evidence type="ECO:0000256" key="1">
    <source>
        <dbReference type="SAM" id="SignalP"/>
    </source>
</evidence>
<organism evidence="2 3">
    <name type="scientific">Enterobacter sichuanensis</name>
    <dbReference type="NCBI Taxonomy" id="2071710"/>
    <lineage>
        <taxon>Bacteria</taxon>
        <taxon>Pseudomonadati</taxon>
        <taxon>Pseudomonadota</taxon>
        <taxon>Gammaproteobacteria</taxon>
        <taxon>Enterobacterales</taxon>
        <taxon>Enterobacteriaceae</taxon>
        <taxon>Enterobacter</taxon>
        <taxon>Enterobacter cloacae complex</taxon>
    </lineage>
</organism>
<protein>
    <recommendedName>
        <fullName evidence="4">Lipoprotein</fullName>
    </recommendedName>
</protein>
<gene>
    <name evidence="2" type="ORF">MX989_10065</name>
</gene>
<evidence type="ECO:0008006" key="4">
    <source>
        <dbReference type="Google" id="ProtNLM"/>
    </source>
</evidence>
<evidence type="ECO:0000313" key="2">
    <source>
        <dbReference type="EMBL" id="MDR9946423.1"/>
    </source>
</evidence>
<keyword evidence="1" id="KW-0732">Signal</keyword>
<dbReference type="EMBL" id="JALLIR010000001">
    <property type="protein sequence ID" value="MDR9946423.1"/>
    <property type="molecule type" value="Genomic_DNA"/>
</dbReference>
<dbReference type="RefSeq" id="WP_072049152.1">
    <property type="nucleotide sequence ID" value="NZ_JACWFD010000001.1"/>
</dbReference>
<dbReference type="NCBIfam" id="NF045617">
    <property type="entry name" value="mostly_LP"/>
    <property type="match status" value="1"/>
</dbReference>
<dbReference type="AlphaFoldDB" id="A0AAE4DVL4"/>
<reference evidence="2" key="1">
    <citation type="submission" date="2022-11" db="EMBL/GenBank/DDBJ databases">
        <title>blaNDM-1 and qnrB1 co-producing ST413 Enterobacter.</title>
        <authorList>
            <person name="Halder G."/>
            <person name="Chaudhuri B."/>
            <person name="Dutta S."/>
        </authorList>
    </citation>
    <scope>NUCLEOTIDE SEQUENCE</scope>
    <source>
        <strain evidence="2">PEER684</strain>
    </source>
</reference>
<dbReference type="Proteomes" id="UP001185068">
    <property type="component" value="Unassembled WGS sequence"/>
</dbReference>
<dbReference type="InterPro" id="IPR054657">
    <property type="entry name" value="T6SS_periplasmic_put"/>
</dbReference>
<sequence>MMIRALSVISVAFACSACISPPAQYEKLSVTLENNIPCFGIRQDSNFNGSVSVYAPTVMKHVGNQWKTINFHDQLPSMRILNSEECIRLDEVDWHEGEYDVVLKVVNEKTAIRYAARFILKKGMSSELLLTTSE</sequence>
<accession>A0AAE4DVL4</accession>